<dbReference type="AlphaFoldDB" id="A0A834R9E2"/>
<name>A0A834R9E2_SARSC</name>
<accession>A0A834R9E2</accession>
<dbReference type="InterPro" id="IPR055472">
    <property type="entry name" value="DUF7044"/>
</dbReference>
<dbReference type="Pfam" id="PF23070">
    <property type="entry name" value="DUF7043"/>
    <property type="match status" value="1"/>
</dbReference>
<evidence type="ECO:0000259" key="3">
    <source>
        <dbReference type="Pfam" id="PF23070"/>
    </source>
</evidence>
<organism evidence="5">
    <name type="scientific">Sarcoptes scabiei</name>
    <name type="common">Itch mite</name>
    <name type="synonym">Acarus scabiei</name>
    <dbReference type="NCBI Taxonomy" id="52283"/>
    <lineage>
        <taxon>Eukaryota</taxon>
        <taxon>Metazoa</taxon>
        <taxon>Ecdysozoa</taxon>
        <taxon>Arthropoda</taxon>
        <taxon>Chelicerata</taxon>
        <taxon>Arachnida</taxon>
        <taxon>Acari</taxon>
        <taxon>Acariformes</taxon>
        <taxon>Sarcoptiformes</taxon>
        <taxon>Astigmata</taxon>
        <taxon>Psoroptidia</taxon>
        <taxon>Sarcoptoidea</taxon>
        <taxon>Sarcoptidae</taxon>
        <taxon>Sarcoptinae</taxon>
        <taxon>Sarcoptes</taxon>
    </lineage>
</organism>
<dbReference type="InterPro" id="IPR055470">
    <property type="entry name" value="DUF7042"/>
</dbReference>
<proteinExistence type="predicted"/>
<keyword evidence="7" id="KW-1185">Reference proteome</keyword>
<evidence type="ECO:0000256" key="1">
    <source>
        <dbReference type="SAM" id="Phobius"/>
    </source>
</evidence>
<dbReference type="PANTHER" id="PTHR22255:SF9">
    <property type="entry name" value="LP06548P"/>
    <property type="match status" value="1"/>
</dbReference>
<evidence type="ECO:0000313" key="7">
    <source>
        <dbReference type="Proteomes" id="UP000070412"/>
    </source>
</evidence>
<protein>
    <submittedName>
        <fullName evidence="5 6">Uncharacterized protein</fullName>
    </submittedName>
</protein>
<evidence type="ECO:0000313" key="6">
    <source>
        <dbReference type="EnsemblMetazoa" id="KAF7491497.1"/>
    </source>
</evidence>
<feature type="domain" description="DUF7044" evidence="4">
    <location>
        <begin position="150"/>
        <end position="235"/>
    </location>
</feature>
<dbReference type="InterPro" id="IPR055471">
    <property type="entry name" value="DUF7043"/>
</dbReference>
<keyword evidence="1" id="KW-1133">Transmembrane helix</keyword>
<reference evidence="6" key="3">
    <citation type="submission" date="2022-06" db="UniProtKB">
        <authorList>
            <consortium name="EnsemblMetazoa"/>
        </authorList>
    </citation>
    <scope>IDENTIFICATION</scope>
</reference>
<dbReference type="PANTHER" id="PTHR22255">
    <property type="entry name" value="LP06548P"/>
    <property type="match status" value="1"/>
</dbReference>
<dbReference type="EnsemblMetazoa" id="SSS_7237s_mrna">
    <property type="protein sequence ID" value="KAF7491497.1"/>
    <property type="gene ID" value="SSS_7237"/>
</dbReference>
<dbReference type="OrthoDB" id="9979716at2759"/>
<dbReference type="Pfam" id="PF23071">
    <property type="entry name" value="DUF7044"/>
    <property type="match status" value="1"/>
</dbReference>
<reference evidence="7" key="1">
    <citation type="journal article" date="2020" name="PLoS Negl. Trop. Dis.">
        <title>High-quality nuclear genome for Sarcoptes scabiei-A critical resource for a neglected parasite.</title>
        <authorList>
            <person name="Korhonen P.K."/>
            <person name="Gasser R.B."/>
            <person name="Ma G."/>
            <person name="Wang T."/>
            <person name="Stroehlein A.J."/>
            <person name="Young N.D."/>
            <person name="Ang C.S."/>
            <person name="Fernando D.D."/>
            <person name="Lu H.C."/>
            <person name="Taylor S."/>
            <person name="Reynolds S.L."/>
            <person name="Mofiz E."/>
            <person name="Najaraj S.H."/>
            <person name="Gowda H."/>
            <person name="Madugundu A."/>
            <person name="Renuse S."/>
            <person name="Holt D."/>
            <person name="Pandey A."/>
            <person name="Papenfuss A.T."/>
            <person name="Fischer K."/>
        </authorList>
    </citation>
    <scope>NUCLEOTIDE SEQUENCE [LARGE SCALE GENOMIC DNA]</scope>
</reference>
<dbReference type="Pfam" id="PF23069">
    <property type="entry name" value="DUF7042"/>
    <property type="match status" value="1"/>
</dbReference>
<gene>
    <name evidence="5" type="ORF">SSS_7237</name>
</gene>
<dbReference type="EMBL" id="WVUK01000059">
    <property type="protein sequence ID" value="KAF7491497.1"/>
    <property type="molecule type" value="Genomic_DNA"/>
</dbReference>
<feature type="domain" description="DUF7043" evidence="3">
    <location>
        <begin position="390"/>
        <end position="522"/>
    </location>
</feature>
<sequence>MKFTTSNRISSLISSSSILFKNDDSDHKIHRESFQNMSTFLNDVRWTLFHDHNSFCLCENCQNQHRKSNVNHPCSIPSFLLPPSSSLFIKTRSLWRSFLIVLNRLIIIRWILICSLLLSLPRSIVSGIPRFILKLQIFIHFSCLILQNSDCQFPEHWWGSWFQKGVAETIYISRNNISEKGLCRRINGEKFLIENRNDKCIRCLVITERHMNVLQYKETNYCHPIEESSFDICFDINGDAPLFSLFRVKASPIKCPFKGPFTFSYSKGILNECKDPLSTIDECTDDRHMQFKFRACADIQGSESKVEKLECIAEWREGTNRYLVGKLEHRSSSTTYEDQFRCFVIEKNNTDRVESYNVGQSGDASCEALFTPRDGSRTFKLRKASQIRPLCDFPLWLLTPIRWTTLDNRFVYDFSALNQFTVFDNNKEVLMTAKCIGSEKLMVFPSSATIKSASSKSSSSSRSSNSISQFNTSRFIIHTTVQCQNGYACMQAYQRNDRIIEIQIGKIVSDHLEACVSNNFDVRTSNYITLTTLDQETRPCELIGLYSIRTKIPYGYGYSPNRMMANHNHSRLVSFLDSRFMCQEKALKLKSNCDEPNLFQFICTTNNRVKNFYCRGGWREDQTQYILVSLKDKFNYEYCVTYNIQNNEIRLIRNSHFCYRKIDVNSNETLLSSSILFRPESNTHGSTIEYNQQQYPMPPHQTWNRHDESVSFALINEGSCQRSGSLSNRINFIQECSSIAIVTIYLIFVHK</sequence>
<dbReference type="Proteomes" id="UP000070412">
    <property type="component" value="Unassembled WGS sequence"/>
</dbReference>
<feature type="domain" description="DUF7042" evidence="2">
    <location>
        <begin position="252"/>
        <end position="382"/>
    </location>
</feature>
<evidence type="ECO:0000313" key="5">
    <source>
        <dbReference type="EMBL" id="KAF7491497.1"/>
    </source>
</evidence>
<keyword evidence="1" id="KW-0812">Transmembrane</keyword>
<feature type="transmembrane region" description="Helical" evidence="1">
    <location>
        <begin position="98"/>
        <end position="120"/>
    </location>
</feature>
<reference evidence="5" key="2">
    <citation type="submission" date="2020-01" db="EMBL/GenBank/DDBJ databases">
        <authorList>
            <person name="Korhonen P.K.K."/>
            <person name="Guangxu M.G."/>
            <person name="Wang T.W."/>
            <person name="Stroehlein A.J.S."/>
            <person name="Young N.D."/>
            <person name="Ang C.-S.A."/>
            <person name="Fernando D.W.F."/>
            <person name="Lu H.L."/>
            <person name="Taylor S.T."/>
            <person name="Ehtesham M.E.M."/>
            <person name="Najaraj S.H.N."/>
            <person name="Harsha G.H.G."/>
            <person name="Madugundu A.M."/>
            <person name="Renuse S.R."/>
            <person name="Holt D.H."/>
            <person name="Pandey A.P."/>
            <person name="Papenfuss A.P."/>
            <person name="Gasser R.B.G."/>
            <person name="Fischer K.F."/>
        </authorList>
    </citation>
    <scope>NUCLEOTIDE SEQUENCE</scope>
    <source>
        <strain evidence="5">SSS_KF_BRIS2020</strain>
    </source>
</reference>
<dbReference type="GO" id="GO:0061909">
    <property type="term" value="P:autophagosome-lysosome fusion"/>
    <property type="evidence" value="ECO:0007669"/>
    <property type="project" value="TreeGrafter"/>
</dbReference>
<keyword evidence="1" id="KW-0472">Membrane</keyword>
<evidence type="ECO:0000259" key="2">
    <source>
        <dbReference type="Pfam" id="PF23069"/>
    </source>
</evidence>
<evidence type="ECO:0000259" key="4">
    <source>
        <dbReference type="Pfam" id="PF23071"/>
    </source>
</evidence>